<reference evidence="2 3" key="1">
    <citation type="submission" date="2019-05" db="EMBL/GenBank/DDBJ databases">
        <title>Another draft genome of Portunus trituberculatus and its Hox gene families provides insights of decapod evolution.</title>
        <authorList>
            <person name="Jeong J.-H."/>
            <person name="Song I."/>
            <person name="Kim S."/>
            <person name="Choi T."/>
            <person name="Kim D."/>
            <person name="Ryu S."/>
            <person name="Kim W."/>
        </authorList>
    </citation>
    <scope>NUCLEOTIDE SEQUENCE [LARGE SCALE GENOMIC DNA]</scope>
    <source>
        <tissue evidence="2">Muscle</tissue>
    </source>
</reference>
<organism evidence="2 3">
    <name type="scientific">Portunus trituberculatus</name>
    <name type="common">Swimming crab</name>
    <name type="synonym">Neptunus trituberculatus</name>
    <dbReference type="NCBI Taxonomy" id="210409"/>
    <lineage>
        <taxon>Eukaryota</taxon>
        <taxon>Metazoa</taxon>
        <taxon>Ecdysozoa</taxon>
        <taxon>Arthropoda</taxon>
        <taxon>Crustacea</taxon>
        <taxon>Multicrustacea</taxon>
        <taxon>Malacostraca</taxon>
        <taxon>Eumalacostraca</taxon>
        <taxon>Eucarida</taxon>
        <taxon>Decapoda</taxon>
        <taxon>Pleocyemata</taxon>
        <taxon>Brachyura</taxon>
        <taxon>Eubrachyura</taxon>
        <taxon>Portunoidea</taxon>
        <taxon>Portunidae</taxon>
        <taxon>Portuninae</taxon>
        <taxon>Portunus</taxon>
    </lineage>
</organism>
<feature type="region of interest" description="Disordered" evidence="1">
    <location>
        <begin position="1"/>
        <end position="31"/>
    </location>
</feature>
<dbReference type="Proteomes" id="UP000324222">
    <property type="component" value="Unassembled WGS sequence"/>
</dbReference>
<evidence type="ECO:0000313" key="2">
    <source>
        <dbReference type="EMBL" id="MPC95983.1"/>
    </source>
</evidence>
<dbReference type="AlphaFoldDB" id="A0A5B7JNF4"/>
<accession>A0A5B7JNF4</accession>
<feature type="compositionally biased region" description="Polar residues" evidence="1">
    <location>
        <begin position="55"/>
        <end position="67"/>
    </location>
</feature>
<comment type="caution">
    <text evidence="2">The sequence shown here is derived from an EMBL/GenBank/DDBJ whole genome shotgun (WGS) entry which is preliminary data.</text>
</comment>
<sequence>MFKGNHLNPEGSHIAKEVRSTTRDSKPSELDKELLAKKLAGLEDGCRAQAAKLPPNTNRLNFLTSKTPQPPEH</sequence>
<name>A0A5B7JNF4_PORTR</name>
<protein>
    <submittedName>
        <fullName evidence="2">Uncharacterized protein</fullName>
    </submittedName>
</protein>
<proteinExistence type="predicted"/>
<evidence type="ECO:0000256" key="1">
    <source>
        <dbReference type="SAM" id="MobiDB-lite"/>
    </source>
</evidence>
<dbReference type="EMBL" id="VSRR010104171">
    <property type="protein sequence ID" value="MPC95983.1"/>
    <property type="molecule type" value="Genomic_DNA"/>
</dbReference>
<evidence type="ECO:0000313" key="3">
    <source>
        <dbReference type="Proteomes" id="UP000324222"/>
    </source>
</evidence>
<feature type="region of interest" description="Disordered" evidence="1">
    <location>
        <begin position="50"/>
        <end position="73"/>
    </location>
</feature>
<feature type="compositionally biased region" description="Basic and acidic residues" evidence="1">
    <location>
        <begin position="13"/>
        <end position="31"/>
    </location>
</feature>
<keyword evidence="3" id="KW-1185">Reference proteome</keyword>
<gene>
    <name evidence="2" type="ORF">E2C01_091216</name>
</gene>